<accession>A0A6J5NXH1</accession>
<sequence length="544" mass="57992">MPDLTQDYIRKGIGNIASMIQESMDPRTQIALQAARRDAELHPLRQKQLEADAGLSAARALTEGAQRGYYENQAADQAMRTRYRGMLMPQSVPMAMEPAMPQAAPNVAPMVDQLTNGFNAAANSMGIPLPQGQANAAPMTDADQQPNPLLPPMNAFGPGQPSAPVGGYSLQDLARIVTGISENPNAPDFVAAQARARALDGPFTEEQARQIALAQGLMPNVNTAVTPQTQTDILSAKAAVAQAMNDADNAALMQRTQLQQQGALARDIATARAGGGPGKVSYSDRRNMQEDAERAAYEFLKIQRDQDGNVIDPLIAKNPAVLDQAKVLAIKAQRLVQDQGMNPREAVIVAAQEIFGSADVNNPAYFNPAISNWFGIGDRPLSAKNINQDAIGIDRTASPELNGPSTAGDAMKSGMLGVADGQQATVIPMRSPGVKPSAVNAFALRPSNAEVEQRKVNQAKVAELKGRVAQIEDNLKSGKMSVPTMNPYGFSAGVNKFVDLAGNNDAFNQQAQLRLSLLQEIAKLEGSTGNAESIDDIVRRNLTR</sequence>
<evidence type="ECO:0000313" key="1">
    <source>
        <dbReference type="EMBL" id="CAB4163697.1"/>
    </source>
</evidence>
<name>A0A6J5NXH1_9CAUD</name>
<gene>
    <name evidence="1" type="ORF">UFOVP806_39</name>
</gene>
<proteinExistence type="predicted"/>
<protein>
    <submittedName>
        <fullName evidence="1">Uncharacterized protein</fullName>
    </submittedName>
</protein>
<organism evidence="1">
    <name type="scientific">uncultured Caudovirales phage</name>
    <dbReference type="NCBI Taxonomy" id="2100421"/>
    <lineage>
        <taxon>Viruses</taxon>
        <taxon>Duplodnaviria</taxon>
        <taxon>Heunggongvirae</taxon>
        <taxon>Uroviricota</taxon>
        <taxon>Caudoviricetes</taxon>
        <taxon>Peduoviridae</taxon>
        <taxon>Maltschvirus</taxon>
        <taxon>Maltschvirus maltsch</taxon>
    </lineage>
</organism>
<dbReference type="EMBL" id="LR796750">
    <property type="protein sequence ID" value="CAB4163697.1"/>
    <property type="molecule type" value="Genomic_DNA"/>
</dbReference>
<reference evidence="1" key="1">
    <citation type="submission" date="2020-04" db="EMBL/GenBank/DDBJ databases">
        <authorList>
            <person name="Chiriac C."/>
            <person name="Salcher M."/>
            <person name="Ghai R."/>
            <person name="Kavagutti S V."/>
        </authorList>
    </citation>
    <scope>NUCLEOTIDE SEQUENCE</scope>
</reference>